<dbReference type="InterPro" id="IPR007627">
    <property type="entry name" value="RNA_pol_sigma70_r2"/>
</dbReference>
<evidence type="ECO:0000256" key="5">
    <source>
        <dbReference type="ARBA" id="ARBA00023163"/>
    </source>
</evidence>
<organism evidence="8">
    <name type="scientific">Vibrio sp. HB236076</name>
    <dbReference type="NCBI Taxonomy" id="3232307"/>
    <lineage>
        <taxon>Bacteria</taxon>
        <taxon>Pseudomonadati</taxon>
        <taxon>Pseudomonadota</taxon>
        <taxon>Gammaproteobacteria</taxon>
        <taxon>Vibrionales</taxon>
        <taxon>Vibrionaceae</taxon>
        <taxon>Vibrio</taxon>
    </lineage>
</organism>
<dbReference type="Pfam" id="PF04542">
    <property type="entry name" value="Sigma70_r2"/>
    <property type="match status" value="1"/>
</dbReference>
<dbReference type="RefSeq" id="WP_306101501.1">
    <property type="nucleotide sequence ID" value="NZ_CP162601.1"/>
</dbReference>
<keyword evidence="2" id="KW-0805">Transcription regulation</keyword>
<evidence type="ECO:0000259" key="7">
    <source>
        <dbReference type="Pfam" id="PF04545"/>
    </source>
</evidence>
<sequence length="195" mass="22701">MNSIRDASSMSKEEWAECMAQVQQRDKRAFALLFHFYSPKLKTFAVKHVGNEQVAMEVVQEAMTTVWQKSHLFDSSKSALSTWIYTIVRNLCFDLLRKHKGRVSHLSSEDLWPAEYCPADLIDAYSPEHDRLKQQVIQFLDRLPESQRDVVKAVYLEELPHQEVAERFDIPLGTVKSRLRLAVEKLKHSMQLEQP</sequence>
<keyword evidence="3" id="KW-0731">Sigma factor</keyword>
<name>A0AB39HGR1_9VIBR</name>
<dbReference type="Gene3D" id="1.10.10.10">
    <property type="entry name" value="Winged helix-like DNA-binding domain superfamily/Winged helix DNA-binding domain"/>
    <property type="match status" value="1"/>
</dbReference>
<dbReference type="SUPFAM" id="SSF88659">
    <property type="entry name" value="Sigma3 and sigma4 domains of RNA polymerase sigma factors"/>
    <property type="match status" value="1"/>
</dbReference>
<dbReference type="InterPro" id="IPR007630">
    <property type="entry name" value="RNA_pol_sigma70_r4"/>
</dbReference>
<feature type="domain" description="RNA polymerase sigma-70 region 4" evidence="7">
    <location>
        <begin position="140"/>
        <end position="188"/>
    </location>
</feature>
<dbReference type="PANTHER" id="PTHR43133">
    <property type="entry name" value="RNA POLYMERASE ECF-TYPE SIGMA FACTO"/>
    <property type="match status" value="1"/>
</dbReference>
<evidence type="ECO:0000256" key="1">
    <source>
        <dbReference type="ARBA" id="ARBA00010641"/>
    </source>
</evidence>
<reference evidence="8" key="1">
    <citation type="submission" date="2024-07" db="EMBL/GenBank/DDBJ databases">
        <title>Genome Analysis of a Potential Novel Vibrio Species Secreting pH- and Thermo-stable Alginate Lyase and its Application in Producing Alginate Oligosaccharides.</title>
        <authorList>
            <person name="Huang H."/>
            <person name="Bao K."/>
        </authorList>
    </citation>
    <scope>NUCLEOTIDE SEQUENCE</scope>
    <source>
        <strain evidence="8">HB236076</strain>
    </source>
</reference>
<dbReference type="AlphaFoldDB" id="A0AB39HGR1"/>
<dbReference type="GO" id="GO:0003677">
    <property type="term" value="F:DNA binding"/>
    <property type="evidence" value="ECO:0007669"/>
    <property type="project" value="UniProtKB-KW"/>
</dbReference>
<dbReference type="Gene3D" id="1.10.1740.10">
    <property type="match status" value="1"/>
</dbReference>
<proteinExistence type="inferred from homology"/>
<dbReference type="NCBIfam" id="TIGR02937">
    <property type="entry name" value="sigma70-ECF"/>
    <property type="match status" value="1"/>
</dbReference>
<evidence type="ECO:0000256" key="4">
    <source>
        <dbReference type="ARBA" id="ARBA00023125"/>
    </source>
</evidence>
<protein>
    <submittedName>
        <fullName evidence="8">Sigma-70 family RNA polymerase sigma factor</fullName>
    </submittedName>
</protein>
<dbReference type="InterPro" id="IPR013325">
    <property type="entry name" value="RNA_pol_sigma_r2"/>
</dbReference>
<gene>
    <name evidence="8" type="ORF">AB0763_04145</name>
</gene>
<feature type="domain" description="RNA polymerase sigma-70 region 2" evidence="6">
    <location>
        <begin position="34"/>
        <end position="100"/>
    </location>
</feature>
<dbReference type="InterPro" id="IPR014284">
    <property type="entry name" value="RNA_pol_sigma-70_dom"/>
</dbReference>
<comment type="similarity">
    <text evidence="1">Belongs to the sigma-70 factor family. ECF subfamily.</text>
</comment>
<dbReference type="PANTHER" id="PTHR43133:SF62">
    <property type="entry name" value="RNA POLYMERASE SIGMA FACTOR SIGZ"/>
    <property type="match status" value="1"/>
</dbReference>
<dbReference type="InterPro" id="IPR036388">
    <property type="entry name" value="WH-like_DNA-bd_sf"/>
</dbReference>
<dbReference type="GO" id="GO:0016987">
    <property type="term" value="F:sigma factor activity"/>
    <property type="evidence" value="ECO:0007669"/>
    <property type="project" value="UniProtKB-KW"/>
</dbReference>
<dbReference type="KEGG" id="vih:AB0763_04145"/>
<dbReference type="GO" id="GO:0006352">
    <property type="term" value="P:DNA-templated transcription initiation"/>
    <property type="evidence" value="ECO:0007669"/>
    <property type="project" value="InterPro"/>
</dbReference>
<evidence type="ECO:0000256" key="2">
    <source>
        <dbReference type="ARBA" id="ARBA00023015"/>
    </source>
</evidence>
<dbReference type="InterPro" id="IPR013324">
    <property type="entry name" value="RNA_pol_sigma_r3/r4-like"/>
</dbReference>
<keyword evidence="5" id="KW-0804">Transcription</keyword>
<dbReference type="Pfam" id="PF04545">
    <property type="entry name" value="Sigma70_r4"/>
    <property type="match status" value="1"/>
</dbReference>
<dbReference type="InterPro" id="IPR039425">
    <property type="entry name" value="RNA_pol_sigma-70-like"/>
</dbReference>
<evidence type="ECO:0000313" key="8">
    <source>
        <dbReference type="EMBL" id="XDK25840.1"/>
    </source>
</evidence>
<evidence type="ECO:0000256" key="3">
    <source>
        <dbReference type="ARBA" id="ARBA00023082"/>
    </source>
</evidence>
<dbReference type="SUPFAM" id="SSF88946">
    <property type="entry name" value="Sigma2 domain of RNA polymerase sigma factors"/>
    <property type="match status" value="1"/>
</dbReference>
<dbReference type="EMBL" id="CP162601">
    <property type="protein sequence ID" value="XDK25840.1"/>
    <property type="molecule type" value="Genomic_DNA"/>
</dbReference>
<keyword evidence="4" id="KW-0238">DNA-binding</keyword>
<accession>A0AB39HGR1</accession>
<dbReference type="CDD" id="cd06171">
    <property type="entry name" value="Sigma70_r4"/>
    <property type="match status" value="1"/>
</dbReference>
<evidence type="ECO:0000259" key="6">
    <source>
        <dbReference type="Pfam" id="PF04542"/>
    </source>
</evidence>